<evidence type="ECO:0000313" key="1">
    <source>
        <dbReference type="EMBL" id="KAG6945991.1"/>
    </source>
</evidence>
<dbReference type="Proteomes" id="UP000688947">
    <property type="component" value="Unassembled WGS sequence"/>
</dbReference>
<accession>A0A8T1TUF9</accession>
<proteinExistence type="predicted"/>
<gene>
    <name evidence="1" type="ORF">JG687_00016979</name>
</gene>
<evidence type="ECO:0000313" key="2">
    <source>
        <dbReference type="Proteomes" id="UP000688947"/>
    </source>
</evidence>
<name>A0A8T1TUF9_9STRA</name>
<organism evidence="1 2">
    <name type="scientific">Phytophthora cactorum</name>
    <dbReference type="NCBI Taxonomy" id="29920"/>
    <lineage>
        <taxon>Eukaryota</taxon>
        <taxon>Sar</taxon>
        <taxon>Stramenopiles</taxon>
        <taxon>Oomycota</taxon>
        <taxon>Peronosporomycetes</taxon>
        <taxon>Peronosporales</taxon>
        <taxon>Peronosporaceae</taxon>
        <taxon>Phytophthora</taxon>
    </lineage>
</organism>
<evidence type="ECO:0008006" key="3">
    <source>
        <dbReference type="Google" id="ProtNLM"/>
    </source>
</evidence>
<reference evidence="1" key="1">
    <citation type="submission" date="2021-01" db="EMBL/GenBank/DDBJ databases">
        <title>Phytophthora aleatoria, a newly-described species from Pinus radiata is distinct from Phytophthora cactorum isolates based on comparative genomics.</title>
        <authorList>
            <person name="Mcdougal R."/>
            <person name="Panda P."/>
            <person name="Williams N."/>
            <person name="Studholme D.J."/>
        </authorList>
    </citation>
    <scope>NUCLEOTIDE SEQUENCE</scope>
    <source>
        <strain evidence="1">NZFS 3830</strain>
    </source>
</reference>
<protein>
    <recommendedName>
        <fullName evidence="3">Protein kinase-like domain</fullName>
    </recommendedName>
</protein>
<dbReference type="EMBL" id="JAENGZ010001844">
    <property type="protein sequence ID" value="KAG6945991.1"/>
    <property type="molecule type" value="Genomic_DNA"/>
</dbReference>
<dbReference type="VEuPathDB" id="FungiDB:PC110_g20926"/>
<dbReference type="AlphaFoldDB" id="A0A8T1TUF9"/>
<dbReference type="OrthoDB" id="155726at2759"/>
<sequence>MRKLDGQFECHRVESSNDKTAIPLVLLNETFARFEQNCKQFEFGNADCDFVLELCGALLFPYEIKEEFAQKAQDLLEGYLIAGYPEATMWPMVDQGSVSHGSYRLGETLLLNLSCRLQKGYGGGDPTMENIAYYIKILPKVIDRQFPCFLLDICGPLMSVYGIVNTGSSDVICEPLVMSFPLIFFRNNWLMESLVRMCASLKAAVKELRDRCFQLDRANEETVSFQYVEHIHRFVFKAKDHTGKEVIIKFAHQYGQQVHELCSNTGFAPVLLFYEILSSGWVFIVPRRRNAVDSTDARAQLLKIQSTLAGASFVREDLREGNVMWDTSGNRVVVVLIDFDWSVSIGTRHF</sequence>
<comment type="caution">
    <text evidence="1">The sequence shown here is derived from an EMBL/GenBank/DDBJ whole genome shotgun (WGS) entry which is preliminary data.</text>
</comment>